<feature type="compositionally biased region" description="Low complexity" evidence="9">
    <location>
        <begin position="14"/>
        <end position="23"/>
    </location>
</feature>
<evidence type="ECO:0000256" key="6">
    <source>
        <dbReference type="ARBA" id="ARBA00023136"/>
    </source>
</evidence>
<evidence type="ECO:0000256" key="5">
    <source>
        <dbReference type="ARBA" id="ARBA00022989"/>
    </source>
</evidence>
<proteinExistence type="inferred from homology"/>
<keyword evidence="2 8" id="KW-1003">Cell membrane</keyword>
<comment type="catalytic activity">
    <reaction evidence="8">
        <text>N-terminal S-1,2-diacyl-sn-glyceryl-L-cysteinyl-[lipoprotein] + a glycerophospholipid = N-acyl-S-1,2-diacyl-sn-glyceryl-L-cysteinyl-[lipoprotein] + a 2-acyl-sn-glycero-3-phospholipid + H(+)</text>
        <dbReference type="Rhea" id="RHEA:48228"/>
        <dbReference type="Rhea" id="RHEA-COMP:14681"/>
        <dbReference type="Rhea" id="RHEA-COMP:14684"/>
        <dbReference type="ChEBI" id="CHEBI:15378"/>
        <dbReference type="ChEBI" id="CHEBI:136912"/>
        <dbReference type="ChEBI" id="CHEBI:140656"/>
        <dbReference type="ChEBI" id="CHEBI:140657"/>
        <dbReference type="ChEBI" id="CHEBI:140660"/>
        <dbReference type="EC" id="2.3.1.269"/>
    </reaction>
</comment>
<dbReference type="Proteomes" id="UP000612808">
    <property type="component" value="Unassembled WGS sequence"/>
</dbReference>
<dbReference type="HAMAP" id="MF_01148">
    <property type="entry name" value="Lnt"/>
    <property type="match status" value="1"/>
</dbReference>
<dbReference type="PANTHER" id="PTHR38686">
    <property type="entry name" value="APOLIPOPROTEIN N-ACYLTRANSFERASE"/>
    <property type="match status" value="1"/>
</dbReference>
<evidence type="ECO:0000256" key="7">
    <source>
        <dbReference type="ARBA" id="ARBA00023315"/>
    </source>
</evidence>
<feature type="transmembrane region" description="Helical" evidence="8">
    <location>
        <begin position="134"/>
        <end position="153"/>
    </location>
</feature>
<feature type="region of interest" description="Disordered" evidence="9">
    <location>
        <begin position="1"/>
        <end position="23"/>
    </location>
</feature>
<evidence type="ECO:0000256" key="3">
    <source>
        <dbReference type="ARBA" id="ARBA00022679"/>
    </source>
</evidence>
<evidence type="ECO:0000313" key="11">
    <source>
        <dbReference type="EMBL" id="GID12659.1"/>
    </source>
</evidence>
<evidence type="ECO:0000256" key="9">
    <source>
        <dbReference type="SAM" id="MobiDB-lite"/>
    </source>
</evidence>
<keyword evidence="12" id="KW-1185">Reference proteome</keyword>
<sequence length="537" mass="56427">MTTSETATTPSDNAAPPDDAGPAPAAPRRLPLPLALVAAALAGLAQLLAFPPYDQWWLAPVGVALLAAACHRQRARTGALLGFVTGLALFIPLLGWTSIVIGHWPWPIVLAAFEALYVALLGAAAAATSTLVDTYRWVWAPLVGTLWVAQEALRDRLPWGGFPWGRIAFSQQDGPLAGVAALGGAPLVTFTVALVGGLLVTAAWRRTWPTRTGALRGAALLAAAVIVALAGLAVPDATPAGHKVVVAVVQGNVPRLGLEFNAQRRAVLDNHVNATIRLANRVVGTPQQPDLVIWPENSSDIDPLQNPDAYDRISAAADAIGAPILVGAVLAGPGDHARNAGIVWLPGKGPQQPMYLKQHPVPFAEYIPMRSLARKVTDKVDLVRSDFLPGHRTGNLTVGPATVGDVICFEVGYDNLVRDTVTHGANLITVQTNNADFNTAESKQQLAMVRLRAVEHGRPALMASTVGVSAFVGADGSVHHETRFNTPAVIEQTLRLGTGTTLATRLGVIPEIVLAAAAGAALLAAAGLRWKHRTTRR</sequence>
<keyword evidence="7 8" id="KW-0012">Acyltransferase</keyword>
<dbReference type="InterPro" id="IPR036526">
    <property type="entry name" value="C-N_Hydrolase_sf"/>
</dbReference>
<accession>A0A8J3NEJ7</accession>
<comment type="pathway">
    <text evidence="8">Protein modification; lipoprotein biosynthesis (N-acyl transfer).</text>
</comment>
<comment type="caution">
    <text evidence="11">The sequence shown here is derived from an EMBL/GenBank/DDBJ whole genome shotgun (WGS) entry which is preliminary data.</text>
</comment>
<dbReference type="EC" id="2.3.1.269" evidence="8"/>
<evidence type="ECO:0000313" key="12">
    <source>
        <dbReference type="Proteomes" id="UP000612808"/>
    </source>
</evidence>
<dbReference type="SUPFAM" id="SSF56317">
    <property type="entry name" value="Carbon-nitrogen hydrolase"/>
    <property type="match status" value="1"/>
</dbReference>
<reference evidence="11" key="1">
    <citation type="submission" date="2021-01" db="EMBL/GenBank/DDBJ databases">
        <title>Whole genome shotgun sequence of Actinocatenispora rupis NBRC 107355.</title>
        <authorList>
            <person name="Komaki H."/>
            <person name="Tamura T."/>
        </authorList>
    </citation>
    <scope>NUCLEOTIDE SEQUENCE</scope>
    <source>
        <strain evidence="11">NBRC 107355</strain>
    </source>
</reference>
<feature type="compositionally biased region" description="Polar residues" evidence="9">
    <location>
        <begin position="1"/>
        <end position="12"/>
    </location>
</feature>
<dbReference type="UniPathway" id="UPA00666"/>
<feature type="transmembrane region" description="Helical" evidence="8">
    <location>
        <begin position="512"/>
        <end position="530"/>
    </location>
</feature>
<feature type="domain" description="CN hydrolase" evidence="10">
    <location>
        <begin position="244"/>
        <end position="496"/>
    </location>
</feature>
<dbReference type="PANTHER" id="PTHR38686:SF1">
    <property type="entry name" value="APOLIPOPROTEIN N-ACYLTRANSFERASE"/>
    <property type="match status" value="1"/>
</dbReference>
<dbReference type="InterPro" id="IPR003010">
    <property type="entry name" value="C-N_Hydrolase"/>
</dbReference>
<organism evidence="11 12">
    <name type="scientific">Actinocatenispora rupis</name>
    <dbReference type="NCBI Taxonomy" id="519421"/>
    <lineage>
        <taxon>Bacteria</taxon>
        <taxon>Bacillati</taxon>
        <taxon>Actinomycetota</taxon>
        <taxon>Actinomycetes</taxon>
        <taxon>Micromonosporales</taxon>
        <taxon>Micromonosporaceae</taxon>
        <taxon>Actinocatenispora</taxon>
    </lineage>
</organism>
<dbReference type="NCBIfam" id="TIGR00546">
    <property type="entry name" value="lnt"/>
    <property type="match status" value="1"/>
</dbReference>
<dbReference type="GO" id="GO:0042158">
    <property type="term" value="P:lipoprotein biosynthetic process"/>
    <property type="evidence" value="ECO:0007669"/>
    <property type="project" value="UniProtKB-UniRule"/>
</dbReference>
<dbReference type="Pfam" id="PF00795">
    <property type="entry name" value="CN_hydrolase"/>
    <property type="match status" value="1"/>
</dbReference>
<feature type="transmembrane region" description="Helical" evidence="8">
    <location>
        <begin position="108"/>
        <end position="127"/>
    </location>
</feature>
<keyword evidence="6 8" id="KW-0472">Membrane</keyword>
<keyword evidence="3 8" id="KW-0808">Transferase</keyword>
<protein>
    <recommendedName>
        <fullName evidence="8">Apolipoprotein N-acyltransferase</fullName>
        <shortName evidence="8">ALP N-acyltransferase</shortName>
        <ecNumber evidence="8">2.3.1.269</ecNumber>
    </recommendedName>
</protein>
<dbReference type="Pfam" id="PF20154">
    <property type="entry name" value="LNT_N"/>
    <property type="match status" value="1"/>
</dbReference>
<comment type="function">
    <text evidence="8">Catalyzes the phospholipid dependent N-acylation of the N-terminal cysteine of apolipoprotein, the last step in lipoprotein maturation.</text>
</comment>
<dbReference type="EMBL" id="BOMB01000020">
    <property type="protein sequence ID" value="GID12659.1"/>
    <property type="molecule type" value="Genomic_DNA"/>
</dbReference>
<name>A0A8J3NEJ7_9ACTN</name>
<dbReference type="GO" id="GO:0005886">
    <property type="term" value="C:plasma membrane"/>
    <property type="evidence" value="ECO:0007669"/>
    <property type="project" value="UniProtKB-SubCell"/>
</dbReference>
<keyword evidence="4 8" id="KW-0812">Transmembrane</keyword>
<feature type="transmembrane region" description="Helical" evidence="8">
    <location>
        <begin position="214"/>
        <end position="234"/>
    </location>
</feature>
<evidence type="ECO:0000256" key="4">
    <source>
        <dbReference type="ARBA" id="ARBA00022692"/>
    </source>
</evidence>
<comment type="similarity">
    <text evidence="8">Belongs to the CN hydrolase family. Apolipoprotein N-acyltransferase subfamily.</text>
</comment>
<evidence type="ECO:0000259" key="10">
    <source>
        <dbReference type="PROSITE" id="PS50263"/>
    </source>
</evidence>
<dbReference type="Gene3D" id="3.60.110.10">
    <property type="entry name" value="Carbon-nitrogen hydrolase"/>
    <property type="match status" value="1"/>
</dbReference>
<dbReference type="GO" id="GO:0016410">
    <property type="term" value="F:N-acyltransferase activity"/>
    <property type="evidence" value="ECO:0007669"/>
    <property type="project" value="UniProtKB-UniRule"/>
</dbReference>
<dbReference type="InterPro" id="IPR004563">
    <property type="entry name" value="Apolipo_AcylTrfase"/>
</dbReference>
<dbReference type="CDD" id="cd07571">
    <property type="entry name" value="ALP_N-acyl_transferase"/>
    <property type="match status" value="1"/>
</dbReference>
<dbReference type="AlphaFoldDB" id="A0A8J3NEJ7"/>
<evidence type="ECO:0000256" key="1">
    <source>
        <dbReference type="ARBA" id="ARBA00004651"/>
    </source>
</evidence>
<keyword evidence="5 8" id="KW-1133">Transmembrane helix</keyword>
<dbReference type="PROSITE" id="PS50263">
    <property type="entry name" value="CN_HYDROLASE"/>
    <property type="match status" value="1"/>
</dbReference>
<evidence type="ECO:0000256" key="8">
    <source>
        <dbReference type="HAMAP-Rule" id="MF_01148"/>
    </source>
</evidence>
<evidence type="ECO:0000256" key="2">
    <source>
        <dbReference type="ARBA" id="ARBA00022475"/>
    </source>
</evidence>
<gene>
    <name evidence="8" type="primary">lnt</name>
    <name evidence="11" type="ORF">Aru02nite_35480</name>
</gene>
<dbReference type="InterPro" id="IPR045378">
    <property type="entry name" value="LNT_N"/>
</dbReference>
<comment type="subcellular location">
    <subcellularLocation>
        <location evidence="1 8">Cell membrane</location>
        <topology evidence="1 8">Multi-pass membrane protein</topology>
    </subcellularLocation>
</comment>
<feature type="transmembrane region" description="Helical" evidence="8">
    <location>
        <begin position="179"/>
        <end position="202"/>
    </location>
</feature>
<feature type="transmembrane region" description="Helical" evidence="8">
    <location>
        <begin position="78"/>
        <end position="102"/>
    </location>
</feature>